<name>A0ABQ2TWA0_9ACTN</name>
<sequence>MSAFGRGPVGVERAVPRGSQEDPLALVEEGGMCMNGRGTRAHTVTVGVGADGGGDGAAGSGAPSFYAAS</sequence>
<feature type="compositionally biased region" description="Gly residues" evidence="1">
    <location>
        <begin position="50"/>
        <end position="59"/>
    </location>
</feature>
<evidence type="ECO:0000313" key="3">
    <source>
        <dbReference type="Proteomes" id="UP000629911"/>
    </source>
</evidence>
<dbReference type="Proteomes" id="UP000629911">
    <property type="component" value="Unassembled WGS sequence"/>
</dbReference>
<gene>
    <name evidence="2" type="ORF">GCM10010287_23480</name>
</gene>
<feature type="region of interest" description="Disordered" evidence="1">
    <location>
        <begin position="50"/>
        <end position="69"/>
    </location>
</feature>
<evidence type="ECO:0000256" key="1">
    <source>
        <dbReference type="SAM" id="MobiDB-lite"/>
    </source>
</evidence>
<protein>
    <submittedName>
        <fullName evidence="2">Uncharacterized protein</fullName>
    </submittedName>
</protein>
<accession>A0ABQ2TWA0</accession>
<dbReference type="EMBL" id="BMTZ01000005">
    <property type="protein sequence ID" value="GGT48733.1"/>
    <property type="molecule type" value="Genomic_DNA"/>
</dbReference>
<reference evidence="3" key="1">
    <citation type="journal article" date="2019" name="Int. J. Syst. Evol. Microbiol.">
        <title>The Global Catalogue of Microorganisms (GCM) 10K type strain sequencing project: providing services to taxonomists for standard genome sequencing and annotation.</title>
        <authorList>
            <consortium name="The Broad Institute Genomics Platform"/>
            <consortium name="The Broad Institute Genome Sequencing Center for Infectious Disease"/>
            <person name="Wu L."/>
            <person name="Ma J."/>
        </authorList>
    </citation>
    <scope>NUCLEOTIDE SEQUENCE [LARGE SCALE GENOMIC DNA]</scope>
    <source>
        <strain evidence="3">JCM 4422</strain>
    </source>
</reference>
<feature type="region of interest" description="Disordered" evidence="1">
    <location>
        <begin position="1"/>
        <end position="22"/>
    </location>
</feature>
<keyword evidence="3" id="KW-1185">Reference proteome</keyword>
<evidence type="ECO:0000313" key="2">
    <source>
        <dbReference type="EMBL" id="GGT48733.1"/>
    </source>
</evidence>
<comment type="caution">
    <text evidence="2">The sequence shown here is derived from an EMBL/GenBank/DDBJ whole genome shotgun (WGS) entry which is preliminary data.</text>
</comment>
<proteinExistence type="predicted"/>
<organism evidence="2 3">
    <name type="scientific">Streptomyces variabilis</name>
    <dbReference type="NCBI Taxonomy" id="67372"/>
    <lineage>
        <taxon>Bacteria</taxon>
        <taxon>Bacillati</taxon>
        <taxon>Actinomycetota</taxon>
        <taxon>Actinomycetes</taxon>
        <taxon>Kitasatosporales</taxon>
        <taxon>Streptomycetaceae</taxon>
        <taxon>Streptomyces</taxon>
        <taxon>Streptomyces griseoincarnatus group</taxon>
    </lineage>
</organism>